<name>A0A173LLF6_9ACTN</name>
<evidence type="ECO:0000256" key="2">
    <source>
        <dbReference type="ARBA" id="ARBA00023295"/>
    </source>
</evidence>
<dbReference type="Gene3D" id="3.90.245.10">
    <property type="entry name" value="Ribonucleoside hydrolase-like"/>
    <property type="match status" value="1"/>
</dbReference>
<organism evidence="4 5">
    <name type="scientific">Dietzia timorensis</name>
    <dbReference type="NCBI Taxonomy" id="499555"/>
    <lineage>
        <taxon>Bacteria</taxon>
        <taxon>Bacillati</taxon>
        <taxon>Actinomycetota</taxon>
        <taxon>Actinomycetes</taxon>
        <taxon>Mycobacteriales</taxon>
        <taxon>Dietziaceae</taxon>
        <taxon>Dietzia</taxon>
    </lineage>
</organism>
<dbReference type="Proteomes" id="UP000186104">
    <property type="component" value="Chromosome"/>
</dbReference>
<proteinExistence type="predicted"/>
<gene>
    <name evidence="4" type="ORF">BJL86_1658</name>
</gene>
<protein>
    <submittedName>
        <fullName evidence="4">Pyrimidine-specific ribonucleoside hydrolase RihA</fullName>
    </submittedName>
</protein>
<dbReference type="GO" id="GO:0005829">
    <property type="term" value="C:cytosol"/>
    <property type="evidence" value="ECO:0007669"/>
    <property type="project" value="TreeGrafter"/>
</dbReference>
<dbReference type="GO" id="GO:0008477">
    <property type="term" value="F:purine nucleosidase activity"/>
    <property type="evidence" value="ECO:0007669"/>
    <property type="project" value="TreeGrafter"/>
</dbReference>
<dbReference type="AlphaFoldDB" id="A0A173LLF6"/>
<dbReference type="InterPro" id="IPR023186">
    <property type="entry name" value="IUNH"/>
</dbReference>
<dbReference type="InterPro" id="IPR036452">
    <property type="entry name" value="Ribo_hydro-like"/>
</dbReference>
<dbReference type="SUPFAM" id="SSF53590">
    <property type="entry name" value="Nucleoside hydrolase"/>
    <property type="match status" value="1"/>
</dbReference>
<dbReference type="EMBL" id="CP015961">
    <property type="protein sequence ID" value="ANI92434.1"/>
    <property type="molecule type" value="Genomic_DNA"/>
</dbReference>
<keyword evidence="2" id="KW-0326">Glycosidase</keyword>
<dbReference type="PANTHER" id="PTHR12304:SF4">
    <property type="entry name" value="URIDINE NUCLEOSIDASE"/>
    <property type="match status" value="1"/>
</dbReference>
<dbReference type="InterPro" id="IPR001910">
    <property type="entry name" value="Inosine/uridine_hydrolase_dom"/>
</dbReference>
<dbReference type="KEGG" id="dtm:BJL86_1658"/>
<evidence type="ECO:0000313" key="4">
    <source>
        <dbReference type="EMBL" id="ANI92434.1"/>
    </source>
</evidence>
<dbReference type="STRING" id="499555.BJL86_1658"/>
<dbReference type="Pfam" id="PF01156">
    <property type="entry name" value="IU_nuc_hydro"/>
    <property type="match status" value="1"/>
</dbReference>
<sequence>MAIVDLLARRSFGEIDIAGIVATAGNASVEDCVASALSWLELGERTDREQERRGTDRIPVFAGASGPIEVEHAFTPETHGEHGRGYAPLVRAARPASSIGGARAWSEVSRRFEGELHAVVIGPLSTLAAALELDEGIADRLASLTIMGGSFCGHPGNTTSVAEWNSHFDPEAAQRVCERFAGRAVVPRWCGQNVTDFAVFTPADITEVLSATRGAPVTRALAAALRFYFEFHDSVGEGYGAKVHDPIAAALALEPAAGRWRPARIDVSTADPLTRGQSIAEFRPERWFGGVYGSGPRNADVLVDIPGMPGAGGIDEIIAHWKARHIRWVCG</sequence>
<keyword evidence="1 4" id="KW-0378">Hydrolase</keyword>
<feature type="domain" description="Inosine/uridine-preferring nucleoside hydrolase" evidence="3">
    <location>
        <begin position="6"/>
        <end position="304"/>
    </location>
</feature>
<evidence type="ECO:0000259" key="3">
    <source>
        <dbReference type="Pfam" id="PF01156"/>
    </source>
</evidence>
<dbReference type="GO" id="GO:0006152">
    <property type="term" value="P:purine nucleoside catabolic process"/>
    <property type="evidence" value="ECO:0007669"/>
    <property type="project" value="TreeGrafter"/>
</dbReference>
<evidence type="ECO:0000256" key="1">
    <source>
        <dbReference type="ARBA" id="ARBA00022801"/>
    </source>
</evidence>
<accession>A0A173LLF6</accession>
<keyword evidence="5" id="KW-1185">Reference proteome</keyword>
<reference evidence="4 5" key="1">
    <citation type="submission" date="2016-06" db="EMBL/GenBank/DDBJ databases">
        <title>Complete genome sequence of a saline-alkali tolerant type strain Dietzia timorensis ID05-A0528T.</title>
        <authorList>
            <person name="Wu X."/>
        </authorList>
    </citation>
    <scope>NUCLEOTIDE SEQUENCE [LARGE SCALE GENOMIC DNA]</scope>
    <source>
        <strain evidence="4 5">ID05-A0528</strain>
    </source>
</reference>
<dbReference type="PANTHER" id="PTHR12304">
    <property type="entry name" value="INOSINE-URIDINE PREFERRING NUCLEOSIDE HYDROLASE"/>
    <property type="match status" value="1"/>
</dbReference>
<evidence type="ECO:0000313" key="5">
    <source>
        <dbReference type="Proteomes" id="UP000186104"/>
    </source>
</evidence>